<dbReference type="Proteomes" id="UP001206483">
    <property type="component" value="Unassembled WGS sequence"/>
</dbReference>
<accession>A0ABT1J2V5</accession>
<evidence type="ECO:0000313" key="1">
    <source>
        <dbReference type="EMBL" id="MCP2311762.1"/>
    </source>
</evidence>
<sequence length="132" mass="14823">MTPPADPVFVFDQDNDLTVFTSIEAAAGWMEAIDVDEGEYTAAFTCDGAVVSMSTANEAVILQRTDHVDREDLQRRIACYWEQERLGDMPAELPAVANLLLEGQHRSRRSFRQRITAWWQRDGECPDGTTGT</sequence>
<gene>
    <name evidence="1" type="ORF">FHR36_004925</name>
</gene>
<dbReference type="RefSeq" id="WP_253800335.1">
    <property type="nucleotide sequence ID" value="NZ_BAAAUB010000002.1"/>
</dbReference>
<evidence type="ECO:0000313" key="2">
    <source>
        <dbReference type="Proteomes" id="UP001206483"/>
    </source>
</evidence>
<keyword evidence="2" id="KW-1185">Reference proteome</keyword>
<dbReference type="EMBL" id="JAMZDX010000004">
    <property type="protein sequence ID" value="MCP2311762.1"/>
    <property type="molecule type" value="Genomic_DNA"/>
</dbReference>
<protein>
    <submittedName>
        <fullName evidence="1">Uncharacterized protein</fullName>
    </submittedName>
</protein>
<comment type="caution">
    <text evidence="1">The sequence shown here is derived from an EMBL/GenBank/DDBJ whole genome shotgun (WGS) entry which is preliminary data.</text>
</comment>
<name>A0ABT1J2V5_9ACTN</name>
<organism evidence="1 2">
    <name type="scientific">Kitasatospora paracochleata</name>
    <dbReference type="NCBI Taxonomy" id="58354"/>
    <lineage>
        <taxon>Bacteria</taxon>
        <taxon>Bacillati</taxon>
        <taxon>Actinomycetota</taxon>
        <taxon>Actinomycetes</taxon>
        <taxon>Kitasatosporales</taxon>
        <taxon>Streptomycetaceae</taxon>
        <taxon>Kitasatospora</taxon>
    </lineage>
</organism>
<proteinExistence type="predicted"/>
<reference evidence="1 2" key="1">
    <citation type="submission" date="2022-06" db="EMBL/GenBank/DDBJ databases">
        <title>Sequencing the genomes of 1000 actinobacteria strains.</title>
        <authorList>
            <person name="Klenk H.-P."/>
        </authorList>
    </citation>
    <scope>NUCLEOTIDE SEQUENCE [LARGE SCALE GENOMIC DNA]</scope>
    <source>
        <strain evidence="1 2">DSM 41656</strain>
    </source>
</reference>